<sequence length="956" mass="111231">MEQNTILSSQQIPLADSKKPLFSELCRFLEIVAKEKGDAKKRKLDSYLKNWRRRYGNDLYPILRLLVPHLDKERTSYGMKENVIAKIYVGVLGLSKNSTNAERLIHWKMPGSNKNRTAGDFASIAFEVIAPRSTVIGHGKMSIDDVNNQLDILNAATGHQEYKNVIRHFFANYTAIEQKWIIRIILKALNVGLSEKLVFQMFHPDASTLFNVCSDLRKVARDLQEPHTRLSLSEITVFHPFKPMLSKPVAIQNIIKQMNGSFWIEEKLDGERMQLHMKDGRFEYYSRKATQYTYMYGPNKYEGSLTRYIYDSFNPRVTEIILDGEMIPYDSNSDICMPFGFLKPIAADQSVSEYRSTYPLFVVFDVVLINGKMIIDQPLERRREWLRSLITDKPGHLKVLGHKVGREMKDLSEALDEANMKRQEGIIIKKPTSNYVLNERTDDCIKVKLDYLDTLGDSFDLLLVGANYGHGKRSNLFGSFMCALRDSNAPDDEPRFLTFCRFGTGFTMKEGEQLKNLDGWTRFDQDNVPDWLMLGRDKPQMIIPPEMSIVVQVKAAEIIPTNMFAADFTLRFPRFEVVRDDKDWRSATSFEEMTNLRLQAVSHSQSRKLTESDMTNLRSARRKIRTVRRRVGLLETFVSLDSTVENKSDIFKGIDFHIVVKDFDKSDLERMIKEHGGRFFQHPDASSDLRIIADLQTTRVNNIIKSGKHDVVHPQWILDCVDTMKTIPLSPKYMLYTSESTKREFITRMDKFGDNYTDLVDIDSLKEIFEMIPTDEGTPETDNERERKRRRLGDDIERRYFKDKGLPNGLFRHHVIYIDYPPLRNENDAIDGLWALQEGCRDRLKLIESILRYHDAHITSNFRSNRITHVIFDEQDLSRVRERNDYYISRGRNPLPQFVRSSWVTDSENIGALLREKGMYLKIFLPNETILMCVKHPIMIIFLNRLRPFEFDGSRY</sequence>
<evidence type="ECO:0000259" key="17">
    <source>
        <dbReference type="PROSITE" id="PS50160"/>
    </source>
</evidence>
<dbReference type="NCBIfam" id="TIGR00574">
    <property type="entry name" value="dnl1"/>
    <property type="match status" value="1"/>
</dbReference>
<evidence type="ECO:0000256" key="12">
    <source>
        <dbReference type="ARBA" id="ARBA00023204"/>
    </source>
</evidence>
<dbReference type="GO" id="GO:0071897">
    <property type="term" value="P:DNA biosynthetic process"/>
    <property type="evidence" value="ECO:0007669"/>
    <property type="project" value="InterPro"/>
</dbReference>
<dbReference type="GO" id="GO:0006297">
    <property type="term" value="P:nucleotide-excision repair, DNA gap filling"/>
    <property type="evidence" value="ECO:0007669"/>
    <property type="project" value="TreeGrafter"/>
</dbReference>
<dbReference type="Pfam" id="PF01068">
    <property type="entry name" value="DNA_ligase_A_M"/>
    <property type="match status" value="1"/>
</dbReference>
<dbReference type="InterPro" id="IPR036420">
    <property type="entry name" value="BRCT_dom_sf"/>
</dbReference>
<keyword evidence="5" id="KW-0479">Metal-binding</keyword>
<dbReference type="InterPro" id="IPR021536">
    <property type="entry name" value="DNA_ligase_IV_dom"/>
</dbReference>
<dbReference type="GO" id="GO:0006310">
    <property type="term" value="P:DNA recombination"/>
    <property type="evidence" value="ECO:0007669"/>
    <property type="project" value="UniProtKB-KW"/>
</dbReference>
<keyword evidence="13" id="KW-0539">Nucleus</keyword>
<dbReference type="InterPro" id="IPR016059">
    <property type="entry name" value="DNA_ligase_ATP-dep_CS"/>
</dbReference>
<evidence type="ECO:0000256" key="16">
    <source>
        <dbReference type="RuleBase" id="RU004196"/>
    </source>
</evidence>
<dbReference type="SMART" id="SM00292">
    <property type="entry name" value="BRCT"/>
    <property type="match status" value="1"/>
</dbReference>
<dbReference type="Gene3D" id="1.10.3260.10">
    <property type="entry name" value="DNA ligase, ATP-dependent, N-terminal domain"/>
    <property type="match status" value="1"/>
</dbReference>
<dbReference type="InterPro" id="IPR000977">
    <property type="entry name" value="DNA_ligase_ATP-dep"/>
</dbReference>
<keyword evidence="9 15" id="KW-0067">ATP-binding</keyword>
<accession>A0A9N8W237</accession>
<dbReference type="InterPro" id="IPR036599">
    <property type="entry name" value="DNA_ligase_N_sf"/>
</dbReference>
<dbReference type="Proteomes" id="UP000789342">
    <property type="component" value="Unassembled WGS sequence"/>
</dbReference>
<comment type="caution">
    <text evidence="19">The sequence shown here is derived from an EMBL/GenBank/DDBJ whole genome shotgun (WGS) entry which is preliminary data.</text>
</comment>
<dbReference type="GO" id="GO:0003677">
    <property type="term" value="F:DNA binding"/>
    <property type="evidence" value="ECO:0007669"/>
    <property type="project" value="InterPro"/>
</dbReference>
<evidence type="ECO:0000256" key="4">
    <source>
        <dbReference type="ARBA" id="ARBA00022598"/>
    </source>
</evidence>
<organism evidence="19 20">
    <name type="scientific">Acaulospora morrowiae</name>
    <dbReference type="NCBI Taxonomy" id="94023"/>
    <lineage>
        <taxon>Eukaryota</taxon>
        <taxon>Fungi</taxon>
        <taxon>Fungi incertae sedis</taxon>
        <taxon>Mucoromycota</taxon>
        <taxon>Glomeromycotina</taxon>
        <taxon>Glomeromycetes</taxon>
        <taxon>Diversisporales</taxon>
        <taxon>Acaulosporaceae</taxon>
        <taxon>Acaulospora</taxon>
    </lineage>
</organism>
<evidence type="ECO:0000313" key="19">
    <source>
        <dbReference type="EMBL" id="CAG8469411.1"/>
    </source>
</evidence>
<dbReference type="GO" id="GO:0046872">
    <property type="term" value="F:metal ion binding"/>
    <property type="evidence" value="ECO:0007669"/>
    <property type="project" value="UniProtKB-KW"/>
</dbReference>
<evidence type="ECO:0000256" key="10">
    <source>
        <dbReference type="ARBA" id="ARBA00022842"/>
    </source>
</evidence>
<dbReference type="GO" id="GO:0003910">
    <property type="term" value="F:DNA ligase (ATP) activity"/>
    <property type="evidence" value="ECO:0007669"/>
    <property type="project" value="UniProtKB-EC"/>
</dbReference>
<reference evidence="19" key="1">
    <citation type="submission" date="2021-06" db="EMBL/GenBank/DDBJ databases">
        <authorList>
            <person name="Kallberg Y."/>
            <person name="Tangrot J."/>
            <person name="Rosling A."/>
        </authorList>
    </citation>
    <scope>NUCLEOTIDE SEQUENCE</scope>
    <source>
        <strain evidence="19">CL551</strain>
    </source>
</reference>
<evidence type="ECO:0000256" key="5">
    <source>
        <dbReference type="ARBA" id="ARBA00022723"/>
    </source>
</evidence>
<dbReference type="Pfam" id="PF16589">
    <property type="entry name" value="BRCT_2"/>
    <property type="match status" value="1"/>
</dbReference>
<keyword evidence="7 15" id="KW-0547">Nucleotide-binding</keyword>
<keyword evidence="12 15" id="KW-0234">DNA repair</keyword>
<evidence type="ECO:0000256" key="6">
    <source>
        <dbReference type="ARBA" id="ARBA00022737"/>
    </source>
</evidence>
<evidence type="ECO:0000256" key="8">
    <source>
        <dbReference type="ARBA" id="ARBA00022763"/>
    </source>
</evidence>
<dbReference type="GO" id="GO:0006303">
    <property type="term" value="P:double-strand break repair via nonhomologous end joining"/>
    <property type="evidence" value="ECO:0007669"/>
    <property type="project" value="TreeGrafter"/>
</dbReference>
<dbReference type="InterPro" id="IPR012310">
    <property type="entry name" value="DNA_ligase_ATP-dep_cent"/>
</dbReference>
<dbReference type="InterPro" id="IPR044125">
    <property type="entry name" value="Adenylation_DNA_ligase_IV"/>
</dbReference>
<protein>
    <recommendedName>
        <fullName evidence="15">DNA ligase</fullName>
        <ecNumber evidence="15">6.5.1.1</ecNumber>
    </recommendedName>
</protein>
<evidence type="ECO:0000256" key="7">
    <source>
        <dbReference type="ARBA" id="ARBA00022741"/>
    </source>
</evidence>
<dbReference type="PROSITE" id="PS00697">
    <property type="entry name" value="DNA_LIGASE_A1"/>
    <property type="match status" value="1"/>
</dbReference>
<evidence type="ECO:0000313" key="20">
    <source>
        <dbReference type="Proteomes" id="UP000789342"/>
    </source>
</evidence>
<name>A0A9N8W237_9GLOM</name>
<evidence type="ECO:0000259" key="18">
    <source>
        <dbReference type="PROSITE" id="PS50172"/>
    </source>
</evidence>
<keyword evidence="4 15" id="KW-0436">Ligase</keyword>
<dbReference type="Pfam" id="PF04679">
    <property type="entry name" value="DNA_ligase_A_C"/>
    <property type="match status" value="1"/>
</dbReference>
<dbReference type="InterPro" id="IPR001357">
    <property type="entry name" value="BRCT_dom"/>
</dbReference>
<dbReference type="SUPFAM" id="SSF56091">
    <property type="entry name" value="DNA ligase/mRNA capping enzyme, catalytic domain"/>
    <property type="match status" value="1"/>
</dbReference>
<feature type="domain" description="BRCT" evidence="18">
    <location>
        <begin position="646"/>
        <end position="734"/>
    </location>
</feature>
<evidence type="ECO:0000256" key="11">
    <source>
        <dbReference type="ARBA" id="ARBA00023172"/>
    </source>
</evidence>
<dbReference type="PANTHER" id="PTHR45997:SF1">
    <property type="entry name" value="DNA LIGASE 4"/>
    <property type="match status" value="1"/>
</dbReference>
<evidence type="ECO:0000256" key="2">
    <source>
        <dbReference type="ARBA" id="ARBA00004123"/>
    </source>
</evidence>
<dbReference type="InterPro" id="IPR012340">
    <property type="entry name" value="NA-bd_OB-fold"/>
</dbReference>
<dbReference type="Pfam" id="PF11411">
    <property type="entry name" value="DNA_ligase_IV"/>
    <property type="match status" value="1"/>
</dbReference>
<dbReference type="CDD" id="cd07903">
    <property type="entry name" value="Adenylation_DNA_ligase_IV"/>
    <property type="match status" value="1"/>
</dbReference>
<proteinExistence type="inferred from homology"/>
<evidence type="ECO:0000256" key="3">
    <source>
        <dbReference type="ARBA" id="ARBA00007572"/>
    </source>
</evidence>
<keyword evidence="20" id="KW-1185">Reference proteome</keyword>
<evidence type="ECO:0000256" key="15">
    <source>
        <dbReference type="RuleBase" id="RU000617"/>
    </source>
</evidence>
<keyword evidence="10" id="KW-0460">Magnesium</keyword>
<comment type="subcellular location">
    <subcellularLocation>
        <location evidence="2">Nucleus</location>
    </subcellularLocation>
</comment>
<evidence type="ECO:0000256" key="13">
    <source>
        <dbReference type="ARBA" id="ARBA00023242"/>
    </source>
</evidence>
<dbReference type="Gene3D" id="3.40.50.10190">
    <property type="entry name" value="BRCT domain"/>
    <property type="match status" value="2"/>
</dbReference>
<dbReference type="InterPro" id="IPR012308">
    <property type="entry name" value="DNA_ligase_ATP-dep_N"/>
</dbReference>
<dbReference type="AlphaFoldDB" id="A0A9N8W237"/>
<dbReference type="SUPFAM" id="SSF50249">
    <property type="entry name" value="Nucleic acid-binding proteins"/>
    <property type="match status" value="1"/>
</dbReference>
<dbReference type="GO" id="GO:0032807">
    <property type="term" value="C:DNA ligase IV complex"/>
    <property type="evidence" value="ECO:0007669"/>
    <property type="project" value="TreeGrafter"/>
</dbReference>
<dbReference type="GO" id="GO:0005524">
    <property type="term" value="F:ATP binding"/>
    <property type="evidence" value="ECO:0007669"/>
    <property type="project" value="UniProtKB-KW"/>
</dbReference>
<dbReference type="Pfam" id="PF04675">
    <property type="entry name" value="DNA_ligase_A_N"/>
    <property type="match status" value="1"/>
</dbReference>
<gene>
    <name evidence="19" type="ORF">AMORRO_LOCUS1784</name>
</gene>
<dbReference type="SUPFAM" id="SSF52113">
    <property type="entry name" value="BRCT domain"/>
    <property type="match status" value="2"/>
</dbReference>
<dbReference type="SUPFAM" id="SSF117018">
    <property type="entry name" value="ATP-dependent DNA ligase DNA-binding domain"/>
    <property type="match status" value="1"/>
</dbReference>
<dbReference type="OrthoDB" id="151490at2759"/>
<comment type="catalytic activity">
    <reaction evidence="14 15">
        <text>ATP + (deoxyribonucleotide)n-3'-hydroxyl + 5'-phospho-(deoxyribonucleotide)m = (deoxyribonucleotide)n+m + AMP + diphosphate.</text>
        <dbReference type="EC" id="6.5.1.1"/>
    </reaction>
</comment>
<keyword evidence="11 15" id="KW-0233">DNA recombination</keyword>
<feature type="domain" description="ATP-dependent DNA ligase family profile" evidence="17">
    <location>
        <begin position="352"/>
        <end position="486"/>
    </location>
</feature>
<comment type="cofactor">
    <cofactor evidence="1">
        <name>Mg(2+)</name>
        <dbReference type="ChEBI" id="CHEBI:18420"/>
    </cofactor>
</comment>
<keyword evidence="6" id="KW-0677">Repeat</keyword>
<dbReference type="CDD" id="cd17722">
    <property type="entry name" value="BRCT_DNA_ligase_IV_rpt1"/>
    <property type="match status" value="1"/>
</dbReference>
<dbReference type="InterPro" id="IPR029710">
    <property type="entry name" value="LIG4"/>
</dbReference>
<dbReference type="EMBL" id="CAJVPV010000688">
    <property type="protein sequence ID" value="CAG8469411.1"/>
    <property type="molecule type" value="Genomic_DNA"/>
</dbReference>
<dbReference type="InterPro" id="IPR012309">
    <property type="entry name" value="DNA_ligase_ATP-dep_C"/>
</dbReference>
<dbReference type="EC" id="6.5.1.1" evidence="15"/>
<feature type="domain" description="BRCT" evidence="18">
    <location>
        <begin position="847"/>
        <end position="921"/>
    </location>
</feature>
<evidence type="ECO:0000256" key="14">
    <source>
        <dbReference type="ARBA" id="ARBA00034003"/>
    </source>
</evidence>
<dbReference type="Gene3D" id="3.30.470.30">
    <property type="entry name" value="DNA ligase/mRNA capping enzyme"/>
    <property type="match status" value="1"/>
</dbReference>
<comment type="similarity">
    <text evidence="3 16">Belongs to the ATP-dependent DNA ligase family.</text>
</comment>
<dbReference type="PROSITE" id="PS50160">
    <property type="entry name" value="DNA_LIGASE_A3"/>
    <property type="match status" value="1"/>
</dbReference>
<dbReference type="Gene3D" id="2.40.50.140">
    <property type="entry name" value="Nucleic acid-binding proteins"/>
    <property type="match status" value="1"/>
</dbReference>
<dbReference type="PROSITE" id="PS50172">
    <property type="entry name" value="BRCT"/>
    <property type="match status" value="2"/>
</dbReference>
<evidence type="ECO:0000256" key="9">
    <source>
        <dbReference type="ARBA" id="ARBA00022840"/>
    </source>
</evidence>
<dbReference type="CDD" id="cd07968">
    <property type="entry name" value="OBF_DNA_ligase_IV"/>
    <property type="match status" value="1"/>
</dbReference>
<keyword evidence="8 15" id="KW-0227">DNA damage</keyword>
<dbReference type="PANTHER" id="PTHR45997">
    <property type="entry name" value="DNA LIGASE 4"/>
    <property type="match status" value="1"/>
</dbReference>
<evidence type="ECO:0000256" key="1">
    <source>
        <dbReference type="ARBA" id="ARBA00001946"/>
    </source>
</evidence>